<evidence type="ECO:0000256" key="2">
    <source>
        <dbReference type="ARBA" id="ARBA00004777"/>
    </source>
</evidence>
<dbReference type="GO" id="GO:0106312">
    <property type="term" value="F:methylenetetrahydrofolate reductase (NADH) activity"/>
    <property type="evidence" value="ECO:0007669"/>
    <property type="project" value="UniProtKB-EC"/>
</dbReference>
<dbReference type="AlphaFoldDB" id="A0A917GWY7"/>
<keyword evidence="8" id="KW-0520">NAD</keyword>
<evidence type="ECO:0000256" key="7">
    <source>
        <dbReference type="ARBA" id="ARBA00023002"/>
    </source>
</evidence>
<comment type="caution">
    <text evidence="13">The sequence shown here is derived from an EMBL/GenBank/DDBJ whole genome shotgun (WGS) entry which is preliminary data.</text>
</comment>
<keyword evidence="14" id="KW-1185">Reference proteome</keyword>
<dbReference type="Gene3D" id="3.20.20.220">
    <property type="match status" value="1"/>
</dbReference>
<evidence type="ECO:0000313" key="13">
    <source>
        <dbReference type="EMBL" id="GGG59813.1"/>
    </source>
</evidence>
<dbReference type="NCBIfam" id="TIGR00676">
    <property type="entry name" value="fadh2"/>
    <property type="match status" value="1"/>
</dbReference>
<keyword evidence="6 12" id="KW-0274">FAD</keyword>
<evidence type="ECO:0000313" key="14">
    <source>
        <dbReference type="Proteomes" id="UP000627715"/>
    </source>
</evidence>
<keyword evidence="5 12" id="KW-0285">Flavoprotein</keyword>
<accession>A0A917GWY7</accession>
<reference evidence="13" key="1">
    <citation type="journal article" date="2014" name="Int. J. Syst. Evol. Microbiol.">
        <title>Complete genome sequence of Corynebacterium casei LMG S-19264T (=DSM 44701T), isolated from a smear-ripened cheese.</title>
        <authorList>
            <consortium name="US DOE Joint Genome Institute (JGI-PGF)"/>
            <person name="Walter F."/>
            <person name="Albersmeier A."/>
            <person name="Kalinowski J."/>
            <person name="Ruckert C."/>
        </authorList>
    </citation>
    <scope>NUCLEOTIDE SEQUENCE</scope>
    <source>
        <strain evidence="13">CGMCC 1.15425</strain>
    </source>
</reference>
<dbReference type="GO" id="GO:0035999">
    <property type="term" value="P:tetrahydrofolate interconversion"/>
    <property type="evidence" value="ECO:0007669"/>
    <property type="project" value="TreeGrafter"/>
</dbReference>
<keyword evidence="9" id="KW-0486">Methionine biosynthesis</keyword>
<evidence type="ECO:0000256" key="1">
    <source>
        <dbReference type="ARBA" id="ARBA00001974"/>
    </source>
</evidence>
<name>A0A917GWY7_9GAMM</name>
<evidence type="ECO:0000256" key="5">
    <source>
        <dbReference type="ARBA" id="ARBA00022630"/>
    </source>
</evidence>
<comment type="similarity">
    <text evidence="3 12">Belongs to the methylenetetrahydrofolate reductase family.</text>
</comment>
<evidence type="ECO:0000256" key="9">
    <source>
        <dbReference type="ARBA" id="ARBA00023167"/>
    </source>
</evidence>
<dbReference type="RefSeq" id="WP_068812386.1">
    <property type="nucleotide sequence ID" value="NZ_BMIY01000006.1"/>
</dbReference>
<evidence type="ECO:0000256" key="8">
    <source>
        <dbReference type="ARBA" id="ARBA00023027"/>
    </source>
</evidence>
<dbReference type="InterPro" id="IPR003171">
    <property type="entry name" value="Mehydrof_redctse-like"/>
</dbReference>
<reference evidence="13" key="2">
    <citation type="submission" date="2020-09" db="EMBL/GenBank/DDBJ databases">
        <authorList>
            <person name="Sun Q."/>
            <person name="Zhou Y."/>
        </authorList>
    </citation>
    <scope>NUCLEOTIDE SEQUENCE</scope>
    <source>
        <strain evidence="13">CGMCC 1.15425</strain>
    </source>
</reference>
<sequence length="293" mass="32786">MTQGSKNQSGQPAQQDARFSFEFFPPRTEVGAEKLMRVHGELAELSPDFFSVTYGAGGSTKDGTRQTVNAIREKGSDVAPHLSFGGSPQHEIDALLQHYIEQGINRLVALRGDIPSGTGAVSRYYYANELIEHVRKTTGDHFHIEVACYPEIHPQSDSYESDLYFFKKKVEAGANSAITQYFFNVDAYFYFRDACQAAGIDIPIVPGIMPITNYANLQRFSNNCGAEIPRWIRQRLTSYGDDTDSIRQFGADMVTSLCEKLLEGGAPGLHFYSMNQTEPVRQIWTNLDLSRRS</sequence>
<dbReference type="Proteomes" id="UP000627715">
    <property type="component" value="Unassembled WGS sequence"/>
</dbReference>
<keyword evidence="7 12" id="KW-0560">Oxidoreductase</keyword>
<dbReference type="PANTHER" id="PTHR45754">
    <property type="entry name" value="METHYLENETETRAHYDROFOLATE REDUCTASE"/>
    <property type="match status" value="1"/>
</dbReference>
<dbReference type="CDD" id="cd00537">
    <property type="entry name" value="MTHFR"/>
    <property type="match status" value="1"/>
</dbReference>
<comment type="pathway">
    <text evidence="2 12">One-carbon metabolism; tetrahydrofolate interconversion.</text>
</comment>
<dbReference type="GO" id="GO:0071949">
    <property type="term" value="F:FAD binding"/>
    <property type="evidence" value="ECO:0007669"/>
    <property type="project" value="TreeGrafter"/>
</dbReference>
<dbReference type="EMBL" id="BMIY01000006">
    <property type="protein sequence ID" value="GGG59813.1"/>
    <property type="molecule type" value="Genomic_DNA"/>
</dbReference>
<comment type="cofactor">
    <cofactor evidence="1 12">
        <name>FAD</name>
        <dbReference type="ChEBI" id="CHEBI:57692"/>
    </cofactor>
</comment>
<protein>
    <recommendedName>
        <fullName evidence="12">Methylenetetrahydrofolate reductase</fullName>
        <ecNumber evidence="12">1.5.1.54</ecNumber>
    </recommendedName>
</protein>
<comment type="catalytic activity">
    <reaction evidence="11">
        <text>(6S)-5-methyl-5,6,7,8-tetrahydrofolate + NAD(+) = (6R)-5,10-methylene-5,6,7,8-tetrahydrofolate + NADH + H(+)</text>
        <dbReference type="Rhea" id="RHEA:19821"/>
        <dbReference type="ChEBI" id="CHEBI:15378"/>
        <dbReference type="ChEBI" id="CHEBI:15636"/>
        <dbReference type="ChEBI" id="CHEBI:18608"/>
        <dbReference type="ChEBI" id="CHEBI:57540"/>
        <dbReference type="ChEBI" id="CHEBI:57945"/>
        <dbReference type="EC" id="1.5.1.54"/>
    </reaction>
    <physiologicalReaction direction="right-to-left" evidence="11">
        <dbReference type="Rhea" id="RHEA:19823"/>
    </physiologicalReaction>
</comment>
<dbReference type="InterPro" id="IPR029041">
    <property type="entry name" value="FAD-linked_oxidoreductase-like"/>
</dbReference>
<dbReference type="InterPro" id="IPR004620">
    <property type="entry name" value="MTHF_reductase_bac"/>
</dbReference>
<evidence type="ECO:0000256" key="10">
    <source>
        <dbReference type="ARBA" id="ARBA00034478"/>
    </source>
</evidence>
<dbReference type="OrthoDB" id="9812555at2"/>
<keyword evidence="4" id="KW-0028">Amino-acid biosynthesis</keyword>
<evidence type="ECO:0000256" key="12">
    <source>
        <dbReference type="RuleBase" id="RU003862"/>
    </source>
</evidence>
<comment type="pathway">
    <text evidence="10">Amino-acid biosynthesis; L-methionine biosynthesis via de novo pathway.</text>
</comment>
<dbReference type="EC" id="1.5.1.54" evidence="12"/>
<dbReference type="GO" id="GO:0009086">
    <property type="term" value="P:methionine biosynthetic process"/>
    <property type="evidence" value="ECO:0007669"/>
    <property type="project" value="UniProtKB-KW"/>
</dbReference>
<organism evidence="13 14">
    <name type="scientific">Pseudohongiella nitratireducens</name>
    <dbReference type="NCBI Taxonomy" id="1768907"/>
    <lineage>
        <taxon>Bacteria</taxon>
        <taxon>Pseudomonadati</taxon>
        <taxon>Pseudomonadota</taxon>
        <taxon>Gammaproteobacteria</taxon>
        <taxon>Pseudomonadales</taxon>
        <taxon>Pseudohongiellaceae</taxon>
        <taxon>Pseudohongiella</taxon>
    </lineage>
</organism>
<evidence type="ECO:0000256" key="4">
    <source>
        <dbReference type="ARBA" id="ARBA00022605"/>
    </source>
</evidence>
<evidence type="ECO:0000256" key="6">
    <source>
        <dbReference type="ARBA" id="ARBA00022827"/>
    </source>
</evidence>
<evidence type="ECO:0000256" key="3">
    <source>
        <dbReference type="ARBA" id="ARBA00006743"/>
    </source>
</evidence>
<gene>
    <name evidence="13" type="primary">metF</name>
    <name evidence="13" type="ORF">GCM10011403_16400</name>
</gene>
<dbReference type="Pfam" id="PF02219">
    <property type="entry name" value="MTHFR"/>
    <property type="match status" value="1"/>
</dbReference>
<dbReference type="PANTHER" id="PTHR45754:SF3">
    <property type="entry name" value="METHYLENETETRAHYDROFOLATE REDUCTASE (NADPH)"/>
    <property type="match status" value="1"/>
</dbReference>
<evidence type="ECO:0000256" key="11">
    <source>
        <dbReference type="ARBA" id="ARBA00048628"/>
    </source>
</evidence>
<dbReference type="GO" id="GO:0005829">
    <property type="term" value="C:cytosol"/>
    <property type="evidence" value="ECO:0007669"/>
    <property type="project" value="InterPro"/>
</dbReference>
<proteinExistence type="inferred from homology"/>
<dbReference type="SUPFAM" id="SSF51730">
    <property type="entry name" value="FAD-linked oxidoreductase"/>
    <property type="match status" value="1"/>
</dbReference>